<dbReference type="GO" id="GO:0006508">
    <property type="term" value="P:proteolysis"/>
    <property type="evidence" value="ECO:0007669"/>
    <property type="project" value="UniProtKB-KW"/>
</dbReference>
<dbReference type="PROSITE" id="PS51935">
    <property type="entry name" value="NLPC_P60"/>
    <property type="match status" value="1"/>
</dbReference>
<evidence type="ECO:0000259" key="5">
    <source>
        <dbReference type="PROSITE" id="PS51935"/>
    </source>
</evidence>
<dbReference type="PANTHER" id="PTHR47053:SF1">
    <property type="entry name" value="MUREIN DD-ENDOPEPTIDASE MEPH-RELATED"/>
    <property type="match status" value="1"/>
</dbReference>
<dbReference type="PANTHER" id="PTHR47053">
    <property type="entry name" value="MUREIN DD-ENDOPEPTIDASE MEPH-RELATED"/>
    <property type="match status" value="1"/>
</dbReference>
<proteinExistence type="inferred from homology"/>
<dbReference type="EMBL" id="CP048000">
    <property type="protein sequence ID" value="QHQ61616.1"/>
    <property type="molecule type" value="Genomic_DNA"/>
</dbReference>
<keyword evidence="7" id="KW-1185">Reference proteome</keyword>
<evidence type="ECO:0000256" key="2">
    <source>
        <dbReference type="ARBA" id="ARBA00022670"/>
    </source>
</evidence>
<evidence type="ECO:0000256" key="1">
    <source>
        <dbReference type="ARBA" id="ARBA00007074"/>
    </source>
</evidence>
<dbReference type="InterPro" id="IPR051202">
    <property type="entry name" value="Peptidase_C40"/>
</dbReference>
<accession>A0A6P1TP79</accession>
<gene>
    <name evidence="6" type="ORF">Ana3638_13225</name>
</gene>
<organism evidence="6 7">
    <name type="scientific">Anaerocolumna sedimenticola</name>
    <dbReference type="NCBI Taxonomy" id="2696063"/>
    <lineage>
        <taxon>Bacteria</taxon>
        <taxon>Bacillati</taxon>
        <taxon>Bacillota</taxon>
        <taxon>Clostridia</taxon>
        <taxon>Lachnospirales</taxon>
        <taxon>Lachnospiraceae</taxon>
        <taxon>Anaerocolumna</taxon>
    </lineage>
</organism>
<evidence type="ECO:0000313" key="7">
    <source>
        <dbReference type="Proteomes" id="UP000464314"/>
    </source>
</evidence>
<evidence type="ECO:0000256" key="4">
    <source>
        <dbReference type="ARBA" id="ARBA00022807"/>
    </source>
</evidence>
<dbReference type="Gene3D" id="3.90.1720.10">
    <property type="entry name" value="endopeptidase domain like (from Nostoc punctiforme)"/>
    <property type="match status" value="1"/>
</dbReference>
<feature type="domain" description="NlpC/P60" evidence="5">
    <location>
        <begin position="52"/>
        <end position="171"/>
    </location>
</feature>
<keyword evidence="4" id="KW-0788">Thiol protease</keyword>
<dbReference type="AlphaFoldDB" id="A0A6P1TP79"/>
<dbReference type="Proteomes" id="UP000464314">
    <property type="component" value="Chromosome"/>
</dbReference>
<evidence type="ECO:0000256" key="3">
    <source>
        <dbReference type="ARBA" id="ARBA00022801"/>
    </source>
</evidence>
<dbReference type="InterPro" id="IPR038765">
    <property type="entry name" value="Papain-like_cys_pep_sf"/>
</dbReference>
<dbReference type="Pfam" id="PF00877">
    <property type="entry name" value="NLPC_P60"/>
    <property type="match status" value="1"/>
</dbReference>
<protein>
    <recommendedName>
        <fullName evidence="5">NlpC/P60 domain-containing protein</fullName>
    </recommendedName>
</protein>
<dbReference type="KEGG" id="anr:Ana3638_13225"/>
<dbReference type="InterPro" id="IPR000064">
    <property type="entry name" value="NLP_P60_dom"/>
</dbReference>
<name>A0A6P1TP79_9FIRM</name>
<sequence>MGFSENYIVLQLPGCIKIRKESENELKSSKINTLTCFIFPYSASEMTKNDSSGIRKEIVAYALQFVGNPYVWGGTSLTNGSDCSGFTQSVFRDKGITIPRTSKMQAAGGKDISLSHIKPADLLFYKKNGVVNHVAIYIGDSKVISAGSPSTGIRVLDYNYRKPYKAVSYID</sequence>
<evidence type="ECO:0000313" key="6">
    <source>
        <dbReference type="EMBL" id="QHQ61616.1"/>
    </source>
</evidence>
<dbReference type="GO" id="GO:0008234">
    <property type="term" value="F:cysteine-type peptidase activity"/>
    <property type="evidence" value="ECO:0007669"/>
    <property type="project" value="UniProtKB-KW"/>
</dbReference>
<keyword evidence="3" id="KW-0378">Hydrolase</keyword>
<keyword evidence="2" id="KW-0645">Protease</keyword>
<comment type="similarity">
    <text evidence="1">Belongs to the peptidase C40 family.</text>
</comment>
<dbReference type="SUPFAM" id="SSF54001">
    <property type="entry name" value="Cysteine proteinases"/>
    <property type="match status" value="1"/>
</dbReference>
<reference evidence="6 7" key="1">
    <citation type="submission" date="2020-01" db="EMBL/GenBank/DDBJ databases">
        <title>Genome analysis of Anaerocolumna sp. CBA3638.</title>
        <authorList>
            <person name="Kim J."/>
            <person name="Roh S.W."/>
        </authorList>
    </citation>
    <scope>NUCLEOTIDE SEQUENCE [LARGE SCALE GENOMIC DNA]</scope>
    <source>
        <strain evidence="6 7">CBA3638</strain>
    </source>
</reference>